<dbReference type="Proteomes" id="UP001501295">
    <property type="component" value="Unassembled WGS sequence"/>
</dbReference>
<dbReference type="RefSeq" id="WP_345377031.1">
    <property type="nucleotide sequence ID" value="NZ_BAABLM010000010.1"/>
</dbReference>
<dbReference type="InterPro" id="IPR036291">
    <property type="entry name" value="NAD(P)-bd_dom_sf"/>
</dbReference>
<dbReference type="PRINTS" id="PR00080">
    <property type="entry name" value="SDRFAMILY"/>
</dbReference>
<name>A0ABP8W8L3_9MICO</name>
<comment type="caution">
    <text evidence="4">The sequence shown here is derived from an EMBL/GenBank/DDBJ whole genome shotgun (WGS) entry which is preliminary data.</text>
</comment>
<gene>
    <name evidence="4" type="ORF">GCM10025780_33010</name>
</gene>
<evidence type="ECO:0000313" key="5">
    <source>
        <dbReference type="Proteomes" id="UP001501295"/>
    </source>
</evidence>
<dbReference type="NCBIfam" id="NF006119">
    <property type="entry name" value="PRK08264.1-5"/>
    <property type="match status" value="1"/>
</dbReference>
<evidence type="ECO:0000256" key="1">
    <source>
        <dbReference type="ARBA" id="ARBA00006484"/>
    </source>
</evidence>
<sequence>MKIEGSIALVTGSNRGIGRRFAEALLARGAAKVYATARTPEKIDIPGVETLQLDITDPASVEAAAAVATDVTLLINNAGISTPTNFLTGSLADIRREMDTHFYGTLDVVRAFAPILGANGGGAIVNVLSALSWFSYNGSNAYGAAKSAEWSLTNGIRLELESQGTLVTGLHLGAADTDIMAAHEYEGDLIDPAEVARLALDGVENDAFEVVADDWSAMVKASLAGEPGAFYRSIGMLGQESEAAATR</sequence>
<dbReference type="EMBL" id="BAABLM010000010">
    <property type="protein sequence ID" value="GAA4684403.1"/>
    <property type="molecule type" value="Genomic_DNA"/>
</dbReference>
<reference evidence="5" key="1">
    <citation type="journal article" date="2019" name="Int. J. Syst. Evol. Microbiol.">
        <title>The Global Catalogue of Microorganisms (GCM) 10K type strain sequencing project: providing services to taxonomists for standard genome sequencing and annotation.</title>
        <authorList>
            <consortium name="The Broad Institute Genomics Platform"/>
            <consortium name="The Broad Institute Genome Sequencing Center for Infectious Disease"/>
            <person name="Wu L."/>
            <person name="Ma J."/>
        </authorList>
    </citation>
    <scope>NUCLEOTIDE SEQUENCE [LARGE SCALE GENOMIC DNA]</scope>
    <source>
        <strain evidence="5">JCM 18956</strain>
    </source>
</reference>
<comment type="similarity">
    <text evidence="1 3">Belongs to the short-chain dehydrogenases/reductases (SDR) family.</text>
</comment>
<dbReference type="Pfam" id="PF00106">
    <property type="entry name" value="adh_short"/>
    <property type="match status" value="1"/>
</dbReference>
<proteinExistence type="inferred from homology"/>
<dbReference type="Gene3D" id="3.40.50.720">
    <property type="entry name" value="NAD(P)-binding Rossmann-like Domain"/>
    <property type="match status" value="1"/>
</dbReference>
<accession>A0ABP8W8L3</accession>
<evidence type="ECO:0000256" key="3">
    <source>
        <dbReference type="RuleBase" id="RU000363"/>
    </source>
</evidence>
<evidence type="ECO:0000313" key="4">
    <source>
        <dbReference type="EMBL" id="GAA4684403.1"/>
    </source>
</evidence>
<dbReference type="PRINTS" id="PR00081">
    <property type="entry name" value="GDHRDH"/>
</dbReference>
<keyword evidence="2" id="KW-0560">Oxidoreductase</keyword>
<dbReference type="InterPro" id="IPR002347">
    <property type="entry name" value="SDR_fam"/>
</dbReference>
<dbReference type="PANTHER" id="PTHR43669:SF3">
    <property type="entry name" value="ALCOHOL DEHYDROGENASE, PUTATIVE (AFU_ORTHOLOGUE AFUA_3G03445)-RELATED"/>
    <property type="match status" value="1"/>
</dbReference>
<dbReference type="PANTHER" id="PTHR43669">
    <property type="entry name" value="5-KETO-D-GLUCONATE 5-REDUCTASE"/>
    <property type="match status" value="1"/>
</dbReference>
<dbReference type="SUPFAM" id="SSF51735">
    <property type="entry name" value="NAD(P)-binding Rossmann-fold domains"/>
    <property type="match status" value="1"/>
</dbReference>
<evidence type="ECO:0000256" key="2">
    <source>
        <dbReference type="ARBA" id="ARBA00023002"/>
    </source>
</evidence>
<protein>
    <submittedName>
        <fullName evidence="4">SDR family oxidoreductase</fullName>
    </submittedName>
</protein>
<organism evidence="4 5">
    <name type="scientific">Frondihabitans cladoniiphilus</name>
    <dbReference type="NCBI Taxonomy" id="715785"/>
    <lineage>
        <taxon>Bacteria</taxon>
        <taxon>Bacillati</taxon>
        <taxon>Actinomycetota</taxon>
        <taxon>Actinomycetes</taxon>
        <taxon>Micrococcales</taxon>
        <taxon>Microbacteriaceae</taxon>
        <taxon>Frondihabitans</taxon>
    </lineage>
</organism>
<keyword evidence="5" id="KW-1185">Reference proteome</keyword>